<evidence type="ECO:0000256" key="5">
    <source>
        <dbReference type="PROSITE-ProRule" id="PRU00339"/>
    </source>
</evidence>
<keyword evidence="6" id="KW-0812">Transmembrane</keyword>
<keyword evidence="10" id="KW-1185">Reference proteome</keyword>
<dbReference type="Proteomes" id="UP001157167">
    <property type="component" value="Unassembled WGS sequence"/>
</dbReference>
<dbReference type="Gene3D" id="1.25.40.10">
    <property type="entry name" value="Tetratricopeptide repeat domain"/>
    <property type="match status" value="1"/>
</dbReference>
<dbReference type="InterPro" id="IPR056413">
    <property type="entry name" value="TPR_CcmH_CycH"/>
</dbReference>
<dbReference type="InterPro" id="IPR017560">
    <property type="entry name" value="Cyt_c_biogenesis_CcmI"/>
</dbReference>
<dbReference type="InterPro" id="IPR011990">
    <property type="entry name" value="TPR-like_helical_dom_sf"/>
</dbReference>
<protein>
    <submittedName>
        <fullName evidence="9">C-type cytochrome biogenesis protein CcmI</fullName>
    </submittedName>
</protein>
<keyword evidence="3" id="KW-0201">Cytochrome c-type biogenesis</keyword>
<feature type="repeat" description="TPR" evidence="5">
    <location>
        <begin position="154"/>
        <end position="187"/>
    </location>
</feature>
<gene>
    <name evidence="9" type="primary">cycH</name>
    <name evidence="9" type="ORF">GCM10007933_05130</name>
</gene>
<feature type="transmembrane region" description="Helical" evidence="6">
    <location>
        <begin position="96"/>
        <end position="114"/>
    </location>
</feature>
<feature type="domain" description="Cytochrome c-type biogenesis protein H TPR" evidence="8">
    <location>
        <begin position="123"/>
        <end position="260"/>
    </location>
</feature>
<keyword evidence="2" id="KW-0677">Repeat</keyword>
<evidence type="ECO:0000259" key="7">
    <source>
        <dbReference type="Pfam" id="PF23892"/>
    </source>
</evidence>
<dbReference type="RefSeq" id="WP_284186608.1">
    <property type="nucleotide sequence ID" value="NZ_BSPX01000004.1"/>
</dbReference>
<dbReference type="PROSITE" id="PS50005">
    <property type="entry name" value="TPR"/>
    <property type="match status" value="1"/>
</dbReference>
<reference evidence="10" key="1">
    <citation type="journal article" date="2019" name="Int. J. Syst. Evol. Microbiol.">
        <title>The Global Catalogue of Microorganisms (GCM) 10K type strain sequencing project: providing services to taxonomists for standard genome sequencing and annotation.</title>
        <authorList>
            <consortium name="The Broad Institute Genomics Platform"/>
            <consortium name="The Broad Institute Genome Sequencing Center for Infectious Disease"/>
            <person name="Wu L."/>
            <person name="Ma J."/>
        </authorList>
    </citation>
    <scope>NUCLEOTIDE SEQUENCE [LARGE SCALE GENOMIC DNA]</scope>
    <source>
        <strain evidence="10">NBRC 102407</strain>
    </source>
</reference>
<comment type="subcellular location">
    <subcellularLocation>
        <location evidence="1">Cell envelope</location>
    </subcellularLocation>
</comment>
<keyword evidence="6" id="KW-0472">Membrane</keyword>
<evidence type="ECO:0000259" key="8">
    <source>
        <dbReference type="Pfam" id="PF23914"/>
    </source>
</evidence>
<accession>A0ABQ6F8E7</accession>
<dbReference type="PANTHER" id="PTHR47870">
    <property type="entry name" value="CYTOCHROME C-TYPE BIOGENESIS PROTEIN CCMH"/>
    <property type="match status" value="1"/>
</dbReference>
<evidence type="ECO:0000256" key="2">
    <source>
        <dbReference type="ARBA" id="ARBA00022737"/>
    </source>
</evidence>
<evidence type="ECO:0000256" key="6">
    <source>
        <dbReference type="SAM" id="Phobius"/>
    </source>
</evidence>
<name>A0ABQ6F8E7_9RHOO</name>
<evidence type="ECO:0000313" key="10">
    <source>
        <dbReference type="Proteomes" id="UP001157167"/>
    </source>
</evidence>
<dbReference type="InterPro" id="IPR051263">
    <property type="entry name" value="C-type_cytochrome_biogenesis"/>
</dbReference>
<dbReference type="Pfam" id="PF23914">
    <property type="entry name" value="TPR_CcmH_CycH"/>
    <property type="match status" value="1"/>
</dbReference>
<comment type="caution">
    <text evidence="9">The sequence shown here is derived from an EMBL/GenBank/DDBJ whole genome shotgun (WGS) entry which is preliminary data.</text>
</comment>
<keyword evidence="4 5" id="KW-0802">TPR repeat</keyword>
<dbReference type="Pfam" id="PF23892">
    <property type="entry name" value="Ig_CycH"/>
    <property type="match status" value="1"/>
</dbReference>
<evidence type="ECO:0000256" key="4">
    <source>
        <dbReference type="ARBA" id="ARBA00022803"/>
    </source>
</evidence>
<dbReference type="NCBIfam" id="TIGR03142">
    <property type="entry name" value="cytochro_ccmI"/>
    <property type="match status" value="1"/>
</dbReference>
<evidence type="ECO:0000256" key="3">
    <source>
        <dbReference type="ARBA" id="ARBA00022748"/>
    </source>
</evidence>
<keyword evidence="6" id="KW-1133">Transmembrane helix</keyword>
<dbReference type="SMART" id="SM00028">
    <property type="entry name" value="TPR"/>
    <property type="match status" value="2"/>
</dbReference>
<proteinExistence type="predicted"/>
<dbReference type="InterPro" id="IPR056412">
    <property type="entry name" value="Ig_CycH"/>
</dbReference>
<feature type="transmembrane region" description="Helical" evidence="6">
    <location>
        <begin position="6"/>
        <end position="24"/>
    </location>
</feature>
<evidence type="ECO:0000256" key="1">
    <source>
        <dbReference type="ARBA" id="ARBA00004196"/>
    </source>
</evidence>
<dbReference type="SUPFAM" id="SSF48452">
    <property type="entry name" value="TPR-like"/>
    <property type="match status" value="1"/>
</dbReference>
<dbReference type="PANTHER" id="PTHR47870:SF1">
    <property type="entry name" value="CYTOCHROME C-TYPE BIOGENESIS PROTEIN CCMH"/>
    <property type="match status" value="1"/>
</dbReference>
<sequence length="411" mass="43389">MTAFWIAAGLLTALVLAVLCWPLLRHKAAAHASRQAINTAIYRDQLAELDRDLASGALSQADYASARSEIERRVLEDVAGDPAAPAEAPRRLPRTALGLAVSLPLAAVALYFVLGNPAALDPAASQQAAEPSAAEVEKMVATLAAKLEQNPDNLEGWVMLGRSYKVMGRFDDAAKAFEKAGPAMETNPELMLELADLSAELNQGKIEGKGRELLLKVLADQPDNPQALVLAGYDAYSRQRYADAIKHWEKLLAMVPPDSQDAQNLTAGIEKARSLMGAGAPARTAEKPAKAAKADAPASKVSGKVELAPELKAKASPDDVVFIFARAAQGPRMPLAVVRAKVADLPVDFTLDDSMAMSPDFKLSSAGELRIEARVSKSGNAIAAPGDLSGEVAPVKAGASGIRLRIDRVLP</sequence>
<feature type="domain" description="Cytochrome c-type biogenesis protein H Ig-like" evidence="7">
    <location>
        <begin position="303"/>
        <end position="407"/>
    </location>
</feature>
<dbReference type="EMBL" id="BSPX01000004">
    <property type="protein sequence ID" value="GLT21061.1"/>
    <property type="molecule type" value="Genomic_DNA"/>
</dbReference>
<dbReference type="InterPro" id="IPR019734">
    <property type="entry name" value="TPR_rpt"/>
</dbReference>
<organism evidence="9 10">
    <name type="scientific">Zoogloea oryzae</name>
    <dbReference type="NCBI Taxonomy" id="310767"/>
    <lineage>
        <taxon>Bacteria</taxon>
        <taxon>Pseudomonadati</taxon>
        <taxon>Pseudomonadota</taxon>
        <taxon>Betaproteobacteria</taxon>
        <taxon>Rhodocyclales</taxon>
        <taxon>Zoogloeaceae</taxon>
        <taxon>Zoogloea</taxon>
    </lineage>
</organism>
<evidence type="ECO:0000313" key="9">
    <source>
        <dbReference type="EMBL" id="GLT21061.1"/>
    </source>
</evidence>